<dbReference type="Pfam" id="PF13021">
    <property type="entry name" value="DUF3885"/>
    <property type="match status" value="1"/>
</dbReference>
<name>A0A137ZYU3_9ACTN</name>
<organism evidence="3 4">
    <name type="scientific">Tsukamurella pseudospumae</name>
    <dbReference type="NCBI Taxonomy" id="239498"/>
    <lineage>
        <taxon>Bacteria</taxon>
        <taxon>Bacillati</taxon>
        <taxon>Actinomycetota</taxon>
        <taxon>Actinomycetes</taxon>
        <taxon>Mycobacteriales</taxon>
        <taxon>Tsukamurellaceae</taxon>
        <taxon>Tsukamurella</taxon>
    </lineage>
</organism>
<comment type="caution">
    <text evidence="3">The sequence shown here is derived from an EMBL/GenBank/DDBJ whole genome shotgun (WGS) entry which is preliminary data.</text>
</comment>
<dbReference type="AlphaFoldDB" id="A0A137ZYU3"/>
<dbReference type="RefSeq" id="WP_068574054.1">
    <property type="nucleotide sequence ID" value="NZ_LSRF01000058.1"/>
</dbReference>
<sequence length="238" mass="26767">MSEPGAVRRPTPSEVAAFDAAWTLNTGTELPYAHWLRATCHERWVRLHSLPESKQYPDTEAEYAVMLTRYLAELDELRAGADDLWVVTSSYSSAARPVRRSAALVELLPRPRLWRSFTEDDEDEEYRIWTHHYLSVVRRDGPELPRLLRLVADEVVSGVMITVPAATWVHHPYDGGADLILPTTAERDRIAGIFTDWLPAQGFPGACLTGCVHSRAPSPGLQRRVHSRDPAGLPRSPR</sequence>
<feature type="region of interest" description="Disordered" evidence="1">
    <location>
        <begin position="217"/>
        <end position="238"/>
    </location>
</feature>
<protein>
    <recommendedName>
        <fullName evidence="2">DUF3885 domain-containing protein</fullName>
    </recommendedName>
</protein>
<evidence type="ECO:0000256" key="1">
    <source>
        <dbReference type="SAM" id="MobiDB-lite"/>
    </source>
</evidence>
<evidence type="ECO:0000259" key="2">
    <source>
        <dbReference type="Pfam" id="PF13021"/>
    </source>
</evidence>
<dbReference type="STRING" id="239498.AXK60_16085"/>
<dbReference type="EMBL" id="LSRF01000058">
    <property type="protein sequence ID" value="KXP03354.1"/>
    <property type="molecule type" value="Genomic_DNA"/>
</dbReference>
<dbReference type="InterPro" id="IPR024976">
    <property type="entry name" value="DUF3885"/>
</dbReference>
<gene>
    <name evidence="3" type="ORF">AXK60_16085</name>
</gene>
<proteinExistence type="predicted"/>
<reference evidence="4" key="1">
    <citation type="submission" date="2016-02" db="EMBL/GenBank/DDBJ databases">
        <authorList>
            <person name="Wen L."/>
            <person name="He K."/>
            <person name="Yang H."/>
        </authorList>
    </citation>
    <scope>NUCLEOTIDE SEQUENCE [LARGE SCALE GENOMIC DNA]</scope>
    <source>
        <strain evidence="4">JCM 15929</strain>
    </source>
</reference>
<evidence type="ECO:0000313" key="3">
    <source>
        <dbReference type="EMBL" id="KXP03354.1"/>
    </source>
</evidence>
<accession>A0A137ZYU3</accession>
<feature type="domain" description="DUF3885" evidence="2">
    <location>
        <begin position="33"/>
        <end position="199"/>
    </location>
</feature>
<dbReference type="OrthoDB" id="8783685at2"/>
<dbReference type="Proteomes" id="UP000070258">
    <property type="component" value="Unassembled WGS sequence"/>
</dbReference>
<evidence type="ECO:0000313" key="4">
    <source>
        <dbReference type="Proteomes" id="UP000070258"/>
    </source>
</evidence>